<dbReference type="EMBL" id="JAEHOE010000007">
    <property type="protein sequence ID" value="KAG2499374.1"/>
    <property type="molecule type" value="Genomic_DNA"/>
</dbReference>
<gene>
    <name evidence="7" type="ORF">HYH03_002949</name>
</gene>
<organism evidence="7 8">
    <name type="scientific">Edaphochlamys debaryana</name>
    <dbReference type="NCBI Taxonomy" id="47281"/>
    <lineage>
        <taxon>Eukaryota</taxon>
        <taxon>Viridiplantae</taxon>
        <taxon>Chlorophyta</taxon>
        <taxon>core chlorophytes</taxon>
        <taxon>Chlorophyceae</taxon>
        <taxon>CS clade</taxon>
        <taxon>Chlamydomonadales</taxon>
        <taxon>Chlamydomonadales incertae sedis</taxon>
        <taxon>Edaphochlamys</taxon>
    </lineage>
</organism>
<feature type="region of interest" description="Disordered" evidence="6">
    <location>
        <begin position="304"/>
        <end position="330"/>
    </location>
</feature>
<keyword evidence="3 5" id="KW-0274">FAD</keyword>
<evidence type="ECO:0000256" key="6">
    <source>
        <dbReference type="SAM" id="MobiDB-lite"/>
    </source>
</evidence>
<proteinExistence type="inferred from homology"/>
<dbReference type="GO" id="GO:0050661">
    <property type="term" value="F:NADP binding"/>
    <property type="evidence" value="ECO:0007669"/>
    <property type="project" value="InterPro"/>
</dbReference>
<dbReference type="InterPro" id="IPR036188">
    <property type="entry name" value="FAD/NAD-bd_sf"/>
</dbReference>
<dbReference type="InterPro" id="IPR050346">
    <property type="entry name" value="FMO-like"/>
</dbReference>
<dbReference type="GO" id="GO:0050660">
    <property type="term" value="F:flavin adenine dinucleotide binding"/>
    <property type="evidence" value="ECO:0007669"/>
    <property type="project" value="InterPro"/>
</dbReference>
<dbReference type="OrthoDB" id="66881at2759"/>
<comment type="caution">
    <text evidence="7">The sequence shown here is derived from an EMBL/GenBank/DDBJ whole genome shotgun (WGS) entry which is preliminary data.</text>
</comment>
<dbReference type="PANTHER" id="PTHR23023">
    <property type="entry name" value="DIMETHYLANILINE MONOOXYGENASE"/>
    <property type="match status" value="1"/>
</dbReference>
<evidence type="ECO:0000256" key="5">
    <source>
        <dbReference type="RuleBase" id="RU361177"/>
    </source>
</evidence>
<dbReference type="Gene3D" id="3.50.50.60">
    <property type="entry name" value="FAD/NAD(P)-binding domain"/>
    <property type="match status" value="2"/>
</dbReference>
<evidence type="ECO:0000256" key="1">
    <source>
        <dbReference type="ARBA" id="ARBA00009183"/>
    </source>
</evidence>
<dbReference type="Proteomes" id="UP000612055">
    <property type="component" value="Unassembled WGS sequence"/>
</dbReference>
<evidence type="ECO:0000256" key="3">
    <source>
        <dbReference type="ARBA" id="ARBA00022827"/>
    </source>
</evidence>
<evidence type="ECO:0000313" key="7">
    <source>
        <dbReference type="EMBL" id="KAG2499374.1"/>
    </source>
</evidence>
<keyword evidence="2 5" id="KW-0285">Flavoprotein</keyword>
<keyword evidence="8" id="KW-1185">Reference proteome</keyword>
<reference evidence="7" key="1">
    <citation type="journal article" date="2020" name="bioRxiv">
        <title>Comparative genomics of Chlamydomonas.</title>
        <authorList>
            <person name="Craig R.J."/>
            <person name="Hasan A.R."/>
            <person name="Ness R.W."/>
            <person name="Keightley P.D."/>
        </authorList>
    </citation>
    <scope>NUCLEOTIDE SEQUENCE</scope>
    <source>
        <strain evidence="7">CCAP 11/70</strain>
    </source>
</reference>
<dbReference type="AlphaFoldDB" id="A0A836C521"/>
<feature type="region of interest" description="Disordered" evidence="6">
    <location>
        <begin position="213"/>
        <end position="248"/>
    </location>
</feature>
<feature type="compositionally biased region" description="Gly residues" evidence="6">
    <location>
        <begin position="217"/>
        <end position="229"/>
    </location>
</feature>
<dbReference type="EC" id="1.-.-.-" evidence="5"/>
<sequence length="712" mass="73630">MALPSAPPRRRLRVAVVGAGVNGIAAAKAFRGAGHQVVCYEARAQLGGVWAPASHYPGLRLQAPRELYVFPDTGPLPPPEYDEEYPTAAKVYAYLKSYADKYGVTPCIQYNTRLVRAEPLYDRSDGGAATAASTAAAPGVAATVTVSALPTHAADGGKGLDGAAKGTAAAPAAGAAPAADAGVAAAVSSTGPAAAPVGWRLTLRTVPPELQQAEAGQCGGGGGGGGGGAAAAPAGPTLDKGGEGQDAGPREWAEEVDVLIIASGSFDDPKPPAYKGVQDFLAAGGEVLHTAHLRTALRRALAAAQTQKGQQQPRAGASGGAGDNGPCAIAAGASAPGPAVVTARFPAEPERGTEEGTEGGMEAGTDAGTEGGMEGAERDACRRFAQLLAGGRRVVVVGNGKSGDDVAAMLAASGAAASVTHLCRRNKWAVPRAFAGLVSLKWTLGTRAGVSLMRPLHPRPWPLGPLWEAARWPLLRLMEAGMRLQQGLAAAGAVPPHPLDVGLDASLHVEPPGYFAAVHGGRLQRRLGAVGALEAGAVVLGDGSRLEADLLILATGFRRSMPFLPPDLYGKIVRPDGTLDMYHAIYPHEIGGRSLFVLGWNPGLYGCLIADIAARWVLEMAEGRIRVSREQMRAYNERLYAWADAHFSPVAAADIRSGITVAYTWAHVDDMLHDMGASFARLTPWERLRLYCAPVAADLYTKVKATIPSERP</sequence>
<dbReference type="GO" id="GO:0004499">
    <property type="term" value="F:N,N-dimethylaniline monooxygenase activity"/>
    <property type="evidence" value="ECO:0007669"/>
    <property type="project" value="InterPro"/>
</dbReference>
<dbReference type="Pfam" id="PF00743">
    <property type="entry name" value="FMO-like"/>
    <property type="match status" value="1"/>
</dbReference>
<name>A0A836C521_9CHLO</name>
<evidence type="ECO:0000256" key="4">
    <source>
        <dbReference type="ARBA" id="ARBA00023002"/>
    </source>
</evidence>
<evidence type="ECO:0000313" key="8">
    <source>
        <dbReference type="Proteomes" id="UP000612055"/>
    </source>
</evidence>
<dbReference type="InterPro" id="IPR020946">
    <property type="entry name" value="Flavin_mOase-like"/>
</dbReference>
<evidence type="ECO:0000256" key="2">
    <source>
        <dbReference type="ARBA" id="ARBA00022630"/>
    </source>
</evidence>
<comment type="similarity">
    <text evidence="1 5">Belongs to the FMO family.</text>
</comment>
<comment type="cofactor">
    <cofactor evidence="5">
        <name>FAD</name>
        <dbReference type="ChEBI" id="CHEBI:57692"/>
    </cofactor>
</comment>
<accession>A0A836C521</accession>
<keyword evidence="4 5" id="KW-0560">Oxidoreductase</keyword>
<protein>
    <recommendedName>
        <fullName evidence="5">Flavin-containing monooxygenase</fullName>
        <ecNumber evidence="5">1.-.-.-</ecNumber>
    </recommendedName>
</protein>
<keyword evidence="5" id="KW-0503">Monooxygenase</keyword>
<dbReference type="SUPFAM" id="SSF51905">
    <property type="entry name" value="FAD/NAD(P)-binding domain"/>
    <property type="match status" value="1"/>
</dbReference>